<dbReference type="Gene3D" id="3.40.50.11350">
    <property type="match status" value="1"/>
</dbReference>
<dbReference type="RefSeq" id="XP_040628162.1">
    <property type="nucleotide sequence ID" value="XM_040768537.1"/>
</dbReference>
<evidence type="ECO:0000313" key="1">
    <source>
        <dbReference type="EMBL" id="EJU01265.1"/>
    </source>
</evidence>
<dbReference type="CDD" id="cd11296">
    <property type="entry name" value="O-FucT_like"/>
    <property type="match status" value="1"/>
</dbReference>
<dbReference type="AlphaFoldDB" id="M5FZG5"/>
<name>M5FZG5_DACPD</name>
<proteinExistence type="predicted"/>
<dbReference type="Proteomes" id="UP000030653">
    <property type="component" value="Unassembled WGS sequence"/>
</dbReference>
<dbReference type="HOGENOM" id="CLU_592051_0_0_1"/>
<accession>M5FZG5</accession>
<dbReference type="OrthoDB" id="2559662at2759"/>
<organism evidence="1 2">
    <name type="scientific">Dacryopinax primogenitus (strain DJM 731)</name>
    <name type="common">Brown rot fungus</name>
    <dbReference type="NCBI Taxonomy" id="1858805"/>
    <lineage>
        <taxon>Eukaryota</taxon>
        <taxon>Fungi</taxon>
        <taxon>Dikarya</taxon>
        <taxon>Basidiomycota</taxon>
        <taxon>Agaricomycotina</taxon>
        <taxon>Dacrymycetes</taxon>
        <taxon>Dacrymycetales</taxon>
        <taxon>Dacrymycetaceae</taxon>
        <taxon>Dacryopinax</taxon>
    </lineage>
</organism>
<dbReference type="GeneID" id="63683599"/>
<dbReference type="STRING" id="1858805.M5FZG5"/>
<dbReference type="EMBL" id="JH795864">
    <property type="protein sequence ID" value="EJU01265.1"/>
    <property type="molecule type" value="Genomic_DNA"/>
</dbReference>
<protein>
    <submittedName>
        <fullName evidence="1">Uncharacterized protein</fullName>
    </submittedName>
</protein>
<sequence length="387" mass="44876">MRVLRRRLVLLLSLPLTLTLLFLLYLHRLQLPPQNAHFRRPSPTPSELLSLRNSSSKYALFHQLRGAGFNNQLQESLLLSWIAKRAGRAYVYRDVIWRPRGYEQVPLEEFVQSLTEQPALHEEAFKRLCDGQKILRAIDGRYPFPERVERVIQDLQGDEQCAYVEGRIMDWPFLDSPAALALYEPFLSYIRDFRWSPWVLEVHARAVGKLGLGEGYIALHIRRGDFSYHCPQIAAQGASFNLWSRLPFLPDTPPHPLSPSTILTHCWPSFGDMLLQIWAAQNQYEQRTGKKLRKVYVLHDAKWDAPWVWILLRRLQFSLSGGPFRLQWVEGGSLPLTWEERDLAVPVDMEIARRAEVFLGNGFSSLTSGVVLFRLADGKEWESNKFW</sequence>
<gene>
    <name evidence="1" type="ORF">DACRYDRAFT_107822</name>
</gene>
<dbReference type="OMA" id="NWNFLAS"/>
<reference evidence="1 2" key="1">
    <citation type="journal article" date="2012" name="Science">
        <title>The Paleozoic origin of enzymatic lignin decomposition reconstructed from 31 fungal genomes.</title>
        <authorList>
            <person name="Floudas D."/>
            <person name="Binder M."/>
            <person name="Riley R."/>
            <person name="Barry K."/>
            <person name="Blanchette R.A."/>
            <person name="Henrissat B."/>
            <person name="Martinez A.T."/>
            <person name="Otillar R."/>
            <person name="Spatafora J.W."/>
            <person name="Yadav J.S."/>
            <person name="Aerts A."/>
            <person name="Benoit I."/>
            <person name="Boyd A."/>
            <person name="Carlson A."/>
            <person name="Copeland A."/>
            <person name="Coutinho P.M."/>
            <person name="de Vries R.P."/>
            <person name="Ferreira P."/>
            <person name="Findley K."/>
            <person name="Foster B."/>
            <person name="Gaskell J."/>
            <person name="Glotzer D."/>
            <person name="Gorecki P."/>
            <person name="Heitman J."/>
            <person name="Hesse C."/>
            <person name="Hori C."/>
            <person name="Igarashi K."/>
            <person name="Jurgens J.A."/>
            <person name="Kallen N."/>
            <person name="Kersten P."/>
            <person name="Kohler A."/>
            <person name="Kuees U."/>
            <person name="Kumar T.K.A."/>
            <person name="Kuo A."/>
            <person name="LaButti K."/>
            <person name="Larrondo L.F."/>
            <person name="Lindquist E."/>
            <person name="Ling A."/>
            <person name="Lombard V."/>
            <person name="Lucas S."/>
            <person name="Lundell T."/>
            <person name="Martin R."/>
            <person name="McLaughlin D.J."/>
            <person name="Morgenstern I."/>
            <person name="Morin E."/>
            <person name="Murat C."/>
            <person name="Nagy L.G."/>
            <person name="Nolan M."/>
            <person name="Ohm R.A."/>
            <person name="Patyshakuliyeva A."/>
            <person name="Rokas A."/>
            <person name="Ruiz-Duenas F.J."/>
            <person name="Sabat G."/>
            <person name="Salamov A."/>
            <person name="Samejima M."/>
            <person name="Schmutz J."/>
            <person name="Slot J.C."/>
            <person name="St John F."/>
            <person name="Stenlid J."/>
            <person name="Sun H."/>
            <person name="Sun S."/>
            <person name="Syed K."/>
            <person name="Tsang A."/>
            <person name="Wiebenga A."/>
            <person name="Young D."/>
            <person name="Pisabarro A."/>
            <person name="Eastwood D.C."/>
            <person name="Martin F."/>
            <person name="Cullen D."/>
            <person name="Grigoriev I.V."/>
            <person name="Hibbett D.S."/>
        </authorList>
    </citation>
    <scope>NUCLEOTIDE SEQUENCE [LARGE SCALE GENOMIC DNA]</scope>
    <source>
        <strain evidence="1 2">DJM-731 SS1</strain>
    </source>
</reference>
<keyword evidence="2" id="KW-1185">Reference proteome</keyword>
<evidence type="ECO:0000313" key="2">
    <source>
        <dbReference type="Proteomes" id="UP000030653"/>
    </source>
</evidence>